<name>A0A9D4GHW0_DREPO</name>
<proteinExistence type="predicted"/>
<sequence length="62" mass="6731">MYRRREVSGGRVIGQNCAVNMFTPATYAMKCPVAGSQPPPSLTRTVLNATAWFKVSVCLPSI</sequence>
<protein>
    <submittedName>
        <fullName evidence="1">Uncharacterized protein</fullName>
    </submittedName>
</protein>
<keyword evidence="2" id="KW-1185">Reference proteome</keyword>
<organism evidence="1 2">
    <name type="scientific">Dreissena polymorpha</name>
    <name type="common">Zebra mussel</name>
    <name type="synonym">Mytilus polymorpha</name>
    <dbReference type="NCBI Taxonomy" id="45954"/>
    <lineage>
        <taxon>Eukaryota</taxon>
        <taxon>Metazoa</taxon>
        <taxon>Spiralia</taxon>
        <taxon>Lophotrochozoa</taxon>
        <taxon>Mollusca</taxon>
        <taxon>Bivalvia</taxon>
        <taxon>Autobranchia</taxon>
        <taxon>Heteroconchia</taxon>
        <taxon>Euheterodonta</taxon>
        <taxon>Imparidentia</taxon>
        <taxon>Neoheterodontei</taxon>
        <taxon>Myida</taxon>
        <taxon>Dreissenoidea</taxon>
        <taxon>Dreissenidae</taxon>
        <taxon>Dreissena</taxon>
    </lineage>
</organism>
<dbReference type="Proteomes" id="UP000828390">
    <property type="component" value="Unassembled WGS sequence"/>
</dbReference>
<evidence type="ECO:0000313" key="1">
    <source>
        <dbReference type="EMBL" id="KAH3815744.1"/>
    </source>
</evidence>
<accession>A0A9D4GHW0</accession>
<gene>
    <name evidence="1" type="ORF">DPMN_144275</name>
</gene>
<evidence type="ECO:0000313" key="2">
    <source>
        <dbReference type="Proteomes" id="UP000828390"/>
    </source>
</evidence>
<reference evidence="1" key="1">
    <citation type="journal article" date="2019" name="bioRxiv">
        <title>The Genome of the Zebra Mussel, Dreissena polymorpha: A Resource for Invasive Species Research.</title>
        <authorList>
            <person name="McCartney M.A."/>
            <person name="Auch B."/>
            <person name="Kono T."/>
            <person name="Mallez S."/>
            <person name="Zhang Y."/>
            <person name="Obille A."/>
            <person name="Becker A."/>
            <person name="Abrahante J.E."/>
            <person name="Garbe J."/>
            <person name="Badalamenti J.P."/>
            <person name="Herman A."/>
            <person name="Mangelson H."/>
            <person name="Liachko I."/>
            <person name="Sullivan S."/>
            <person name="Sone E.D."/>
            <person name="Koren S."/>
            <person name="Silverstein K.A.T."/>
            <person name="Beckman K.B."/>
            <person name="Gohl D.M."/>
        </authorList>
    </citation>
    <scope>NUCLEOTIDE SEQUENCE</scope>
    <source>
        <strain evidence="1">Duluth1</strain>
        <tissue evidence="1">Whole animal</tissue>
    </source>
</reference>
<dbReference type="EMBL" id="JAIWYP010000006">
    <property type="protein sequence ID" value="KAH3815744.1"/>
    <property type="molecule type" value="Genomic_DNA"/>
</dbReference>
<reference evidence="1" key="2">
    <citation type="submission" date="2020-11" db="EMBL/GenBank/DDBJ databases">
        <authorList>
            <person name="McCartney M.A."/>
            <person name="Auch B."/>
            <person name="Kono T."/>
            <person name="Mallez S."/>
            <person name="Becker A."/>
            <person name="Gohl D.M."/>
            <person name="Silverstein K.A.T."/>
            <person name="Koren S."/>
            <person name="Bechman K.B."/>
            <person name="Herman A."/>
            <person name="Abrahante J.E."/>
            <person name="Garbe J."/>
        </authorList>
    </citation>
    <scope>NUCLEOTIDE SEQUENCE</scope>
    <source>
        <strain evidence="1">Duluth1</strain>
        <tissue evidence="1">Whole animal</tissue>
    </source>
</reference>
<dbReference type="AlphaFoldDB" id="A0A9D4GHW0"/>
<comment type="caution">
    <text evidence="1">The sequence shown here is derived from an EMBL/GenBank/DDBJ whole genome shotgun (WGS) entry which is preliminary data.</text>
</comment>